<protein>
    <submittedName>
        <fullName evidence="1">Uncharacterized protein</fullName>
    </submittedName>
</protein>
<gene>
    <name evidence="1" type="ORF">SELMODRAFT_408665</name>
</gene>
<organism evidence="2">
    <name type="scientific">Selaginella moellendorffii</name>
    <name type="common">Spikemoss</name>
    <dbReference type="NCBI Taxonomy" id="88036"/>
    <lineage>
        <taxon>Eukaryota</taxon>
        <taxon>Viridiplantae</taxon>
        <taxon>Streptophyta</taxon>
        <taxon>Embryophyta</taxon>
        <taxon>Tracheophyta</taxon>
        <taxon>Lycopodiopsida</taxon>
        <taxon>Selaginellales</taxon>
        <taxon>Selaginellaceae</taxon>
        <taxon>Selaginella</taxon>
    </lineage>
</organism>
<dbReference type="InParanoid" id="D8R9J4"/>
<evidence type="ECO:0000313" key="1">
    <source>
        <dbReference type="EMBL" id="EFJ30904.1"/>
    </source>
</evidence>
<reference evidence="1 2" key="1">
    <citation type="journal article" date="2011" name="Science">
        <title>The Selaginella genome identifies genetic changes associated with the evolution of vascular plants.</title>
        <authorList>
            <person name="Banks J.A."/>
            <person name="Nishiyama T."/>
            <person name="Hasebe M."/>
            <person name="Bowman J.L."/>
            <person name="Gribskov M."/>
            <person name="dePamphilis C."/>
            <person name="Albert V.A."/>
            <person name="Aono N."/>
            <person name="Aoyama T."/>
            <person name="Ambrose B.A."/>
            <person name="Ashton N.W."/>
            <person name="Axtell M.J."/>
            <person name="Barker E."/>
            <person name="Barker M.S."/>
            <person name="Bennetzen J.L."/>
            <person name="Bonawitz N.D."/>
            <person name="Chapple C."/>
            <person name="Cheng C."/>
            <person name="Correa L.G."/>
            <person name="Dacre M."/>
            <person name="DeBarry J."/>
            <person name="Dreyer I."/>
            <person name="Elias M."/>
            <person name="Engstrom E.M."/>
            <person name="Estelle M."/>
            <person name="Feng L."/>
            <person name="Finet C."/>
            <person name="Floyd S.K."/>
            <person name="Frommer W.B."/>
            <person name="Fujita T."/>
            <person name="Gramzow L."/>
            <person name="Gutensohn M."/>
            <person name="Harholt J."/>
            <person name="Hattori M."/>
            <person name="Heyl A."/>
            <person name="Hirai T."/>
            <person name="Hiwatashi Y."/>
            <person name="Ishikawa M."/>
            <person name="Iwata M."/>
            <person name="Karol K.G."/>
            <person name="Koehler B."/>
            <person name="Kolukisaoglu U."/>
            <person name="Kubo M."/>
            <person name="Kurata T."/>
            <person name="Lalonde S."/>
            <person name="Li K."/>
            <person name="Li Y."/>
            <person name="Litt A."/>
            <person name="Lyons E."/>
            <person name="Manning G."/>
            <person name="Maruyama T."/>
            <person name="Michael T.P."/>
            <person name="Mikami K."/>
            <person name="Miyazaki S."/>
            <person name="Morinaga S."/>
            <person name="Murata T."/>
            <person name="Mueller-Roeber B."/>
            <person name="Nelson D.R."/>
            <person name="Obara M."/>
            <person name="Oguri Y."/>
            <person name="Olmstead R.G."/>
            <person name="Onodera N."/>
            <person name="Petersen B.L."/>
            <person name="Pils B."/>
            <person name="Prigge M."/>
            <person name="Rensing S.A."/>
            <person name="Riano-Pachon D.M."/>
            <person name="Roberts A.W."/>
            <person name="Sato Y."/>
            <person name="Scheller H.V."/>
            <person name="Schulz B."/>
            <person name="Schulz C."/>
            <person name="Shakirov E.V."/>
            <person name="Shibagaki N."/>
            <person name="Shinohara N."/>
            <person name="Shippen D.E."/>
            <person name="Soerensen I."/>
            <person name="Sotooka R."/>
            <person name="Sugimoto N."/>
            <person name="Sugita M."/>
            <person name="Sumikawa N."/>
            <person name="Tanurdzic M."/>
            <person name="Theissen G."/>
            <person name="Ulvskov P."/>
            <person name="Wakazuki S."/>
            <person name="Weng J.K."/>
            <person name="Willats W.W."/>
            <person name="Wipf D."/>
            <person name="Wolf P.G."/>
            <person name="Yang L."/>
            <person name="Zimmer A.D."/>
            <person name="Zhu Q."/>
            <person name="Mitros T."/>
            <person name="Hellsten U."/>
            <person name="Loque D."/>
            <person name="Otillar R."/>
            <person name="Salamov A."/>
            <person name="Schmutz J."/>
            <person name="Shapiro H."/>
            <person name="Lindquist E."/>
            <person name="Lucas S."/>
            <person name="Rokhsar D."/>
            <person name="Grigoriev I.V."/>
        </authorList>
    </citation>
    <scope>NUCLEOTIDE SEQUENCE [LARGE SCALE GENOMIC DNA]</scope>
</reference>
<dbReference type="PANTHER" id="PTHR33099:SF14">
    <property type="entry name" value="PROLYL 4-HYDROXYLASE ALPHA SUBUNIT FE(2+) 2OG DIOXYGENASE DOMAIN-CONTAINING PROTEIN"/>
    <property type="match status" value="1"/>
</dbReference>
<evidence type="ECO:0000313" key="2">
    <source>
        <dbReference type="Proteomes" id="UP000001514"/>
    </source>
</evidence>
<name>D8R9J4_SELML</name>
<dbReference type="EMBL" id="GL377574">
    <property type="protein sequence ID" value="EFJ30904.1"/>
    <property type="molecule type" value="Genomic_DNA"/>
</dbReference>
<dbReference type="Proteomes" id="UP000001514">
    <property type="component" value="Unassembled WGS sequence"/>
</dbReference>
<dbReference type="STRING" id="88036.D8R9J4"/>
<sequence>MPSLEKVVGDCHAANQATNIESFVSTFLNSSPKLELRTYLPTCTSNQVCSTVWFEDECTLPELPPLTELKSDNQANQSSTLMRQTGNVICMKSDIFKEIRIVKKQVLSHVLFMLCLTSITLPASAVQLEKLACECSNATFGKDVYDPSYRKPLKLNPEEFVSDFHPANYGILDIVRDTLVPNATSLGLGCTSWGLFQNTRRYTSASLVSDMEKWRKAEENQSNNNIHLPAFYSDCEHEVKSGYRLLLTYNLYSNGKSCSSFWHRLVELFYGNDAPSLKQAYYALAVVFCIGPEKANTSQTEYDLARLDTQSG</sequence>
<keyword evidence="2" id="KW-1185">Reference proteome</keyword>
<dbReference type="PANTHER" id="PTHR33099">
    <property type="entry name" value="FE2OG DIOXYGENASE DOMAIN-CONTAINING PROTEIN"/>
    <property type="match status" value="1"/>
</dbReference>
<dbReference type="AlphaFoldDB" id="D8R9J4"/>
<dbReference type="Gramene" id="EFJ30904">
    <property type="protein sequence ID" value="EFJ30904"/>
    <property type="gene ID" value="SELMODRAFT_408665"/>
</dbReference>
<dbReference type="HOGENOM" id="CLU_892537_0_0_1"/>
<accession>D8R9J4</accession>
<dbReference type="KEGG" id="smo:SELMODRAFT_408665"/>
<proteinExistence type="predicted"/>